<dbReference type="SMART" id="SM00422">
    <property type="entry name" value="HTH_MERR"/>
    <property type="match status" value="1"/>
</dbReference>
<dbReference type="Gene3D" id="1.10.1660.10">
    <property type="match status" value="1"/>
</dbReference>
<protein>
    <submittedName>
        <fullName evidence="4">MerR HTH family regulatory protein</fullName>
    </submittedName>
</protein>
<dbReference type="RefSeq" id="WP_092556800.1">
    <property type="nucleotide sequence ID" value="NZ_BOMJ01000011.1"/>
</dbReference>
<accession>A0A1H1VNG9</accession>
<name>A0A1H1VNG9_9ACTN</name>
<evidence type="ECO:0000313" key="4">
    <source>
        <dbReference type="EMBL" id="SDS86458.1"/>
    </source>
</evidence>
<dbReference type="InterPro" id="IPR047057">
    <property type="entry name" value="MerR_fam"/>
</dbReference>
<feature type="domain" description="HTH merR-type" evidence="3">
    <location>
        <begin position="9"/>
        <end position="78"/>
    </location>
</feature>
<feature type="region of interest" description="Disordered" evidence="2">
    <location>
        <begin position="76"/>
        <end position="96"/>
    </location>
</feature>
<evidence type="ECO:0000259" key="3">
    <source>
        <dbReference type="PROSITE" id="PS50937"/>
    </source>
</evidence>
<dbReference type="InterPro" id="IPR009061">
    <property type="entry name" value="DNA-bd_dom_put_sf"/>
</dbReference>
<keyword evidence="5" id="KW-1185">Reference proteome</keyword>
<sequence length="285" mass="29733">MMHAPVEERLSAGILARRLGVAPTTLRTWHQRYGLGPSGHESGRHRRYTSHDVAALTVMAQLTTRGVPAAEAARQARRETTSWTADRPCGDPGTDAEARGLARAARRMDVLTLRETLAASVAGHGVVHTWHTMAGPAFSHIGHARYPETRKAIARRLLTRTLSEVFAAVPRPPAGTPVSVLLMAADHGRDVAALDALAAALAERGTASIHLGAGLCGEVIGGAVARARPAVVVLWCDGPGPMPAEILAPCIGDPAWRPAVVEAGRGRACPHLADAVAAVAGLVAA</sequence>
<dbReference type="EMBL" id="LT629758">
    <property type="protein sequence ID" value="SDS86458.1"/>
    <property type="molecule type" value="Genomic_DNA"/>
</dbReference>
<dbReference type="PROSITE" id="PS50937">
    <property type="entry name" value="HTH_MERR_2"/>
    <property type="match status" value="1"/>
</dbReference>
<dbReference type="OrthoDB" id="9800334at2"/>
<dbReference type="SUPFAM" id="SSF46955">
    <property type="entry name" value="Putative DNA-binding domain"/>
    <property type="match status" value="1"/>
</dbReference>
<dbReference type="Proteomes" id="UP000198688">
    <property type="component" value="Chromosome I"/>
</dbReference>
<evidence type="ECO:0000256" key="2">
    <source>
        <dbReference type="SAM" id="MobiDB-lite"/>
    </source>
</evidence>
<dbReference type="AlphaFoldDB" id="A0A1H1VNG9"/>
<reference evidence="4 5" key="1">
    <citation type="submission" date="2016-10" db="EMBL/GenBank/DDBJ databases">
        <authorList>
            <person name="de Groot N.N."/>
        </authorList>
    </citation>
    <scope>NUCLEOTIDE SEQUENCE [LARGE SCALE GENOMIC DNA]</scope>
    <source>
        <strain evidence="4 5">DSM 43941</strain>
    </source>
</reference>
<dbReference type="GO" id="GO:0003700">
    <property type="term" value="F:DNA-binding transcription factor activity"/>
    <property type="evidence" value="ECO:0007669"/>
    <property type="project" value="InterPro"/>
</dbReference>
<dbReference type="STRING" id="113562.SAMN04489716_1827"/>
<dbReference type="PANTHER" id="PTHR30204:SF97">
    <property type="entry name" value="MERR FAMILY REGULATORY PROTEIN"/>
    <property type="match status" value="1"/>
</dbReference>
<dbReference type="InterPro" id="IPR000551">
    <property type="entry name" value="MerR-type_HTH_dom"/>
</dbReference>
<gene>
    <name evidence="4" type="ORF">SAMN04489716_1827</name>
</gene>
<keyword evidence="1" id="KW-0238">DNA-binding</keyword>
<evidence type="ECO:0000256" key="1">
    <source>
        <dbReference type="ARBA" id="ARBA00023125"/>
    </source>
</evidence>
<dbReference type="PANTHER" id="PTHR30204">
    <property type="entry name" value="REDOX-CYCLING DRUG-SENSING TRANSCRIPTIONAL ACTIVATOR SOXR"/>
    <property type="match status" value="1"/>
</dbReference>
<dbReference type="GO" id="GO:0003677">
    <property type="term" value="F:DNA binding"/>
    <property type="evidence" value="ECO:0007669"/>
    <property type="project" value="UniProtKB-KW"/>
</dbReference>
<organism evidence="4 5">
    <name type="scientific">Actinoplanes derwentensis</name>
    <dbReference type="NCBI Taxonomy" id="113562"/>
    <lineage>
        <taxon>Bacteria</taxon>
        <taxon>Bacillati</taxon>
        <taxon>Actinomycetota</taxon>
        <taxon>Actinomycetes</taxon>
        <taxon>Micromonosporales</taxon>
        <taxon>Micromonosporaceae</taxon>
        <taxon>Actinoplanes</taxon>
    </lineage>
</organism>
<dbReference type="Pfam" id="PF13411">
    <property type="entry name" value="MerR_1"/>
    <property type="match status" value="1"/>
</dbReference>
<proteinExistence type="predicted"/>
<evidence type="ECO:0000313" key="5">
    <source>
        <dbReference type="Proteomes" id="UP000198688"/>
    </source>
</evidence>